<gene>
    <name evidence="10 11" type="primary">mscL</name>
    <name evidence="11" type="ORF">IC621_08775</name>
</gene>
<dbReference type="Proteomes" id="UP000626844">
    <property type="component" value="Unassembled WGS sequence"/>
</dbReference>
<dbReference type="GO" id="GO:0005886">
    <property type="term" value="C:plasma membrane"/>
    <property type="evidence" value="ECO:0007669"/>
    <property type="project" value="UniProtKB-SubCell"/>
</dbReference>
<proteinExistence type="inferred from homology"/>
<keyword evidence="3 10" id="KW-0813">Transport</keyword>
<comment type="similarity">
    <text evidence="2 10">Belongs to the MscL family.</text>
</comment>
<feature type="transmembrane region" description="Helical" evidence="10">
    <location>
        <begin position="70"/>
        <end position="90"/>
    </location>
</feature>
<keyword evidence="8 10" id="KW-0472">Membrane</keyword>
<comment type="caution">
    <text evidence="11">The sequence shown here is derived from an EMBL/GenBank/DDBJ whole genome shotgun (WGS) entry which is preliminary data.</text>
</comment>
<evidence type="ECO:0000256" key="6">
    <source>
        <dbReference type="ARBA" id="ARBA00022989"/>
    </source>
</evidence>
<dbReference type="RefSeq" id="WP_191157834.1">
    <property type="nucleotide sequence ID" value="NZ_JACXAI010000008.1"/>
</dbReference>
<keyword evidence="9 10" id="KW-0407">Ion channel</keyword>
<dbReference type="Pfam" id="PF01741">
    <property type="entry name" value="MscL"/>
    <property type="match status" value="1"/>
</dbReference>
<evidence type="ECO:0000313" key="12">
    <source>
        <dbReference type="Proteomes" id="UP000626844"/>
    </source>
</evidence>
<protein>
    <recommendedName>
        <fullName evidence="10">Large-conductance mechanosensitive channel</fullName>
    </recommendedName>
</protein>
<dbReference type="InterPro" id="IPR036019">
    <property type="entry name" value="MscL_channel"/>
</dbReference>
<dbReference type="PRINTS" id="PR01264">
    <property type="entry name" value="MECHCHANNEL"/>
</dbReference>
<feature type="transmembrane region" description="Helical" evidence="10">
    <location>
        <begin position="12"/>
        <end position="31"/>
    </location>
</feature>
<evidence type="ECO:0000256" key="9">
    <source>
        <dbReference type="ARBA" id="ARBA00023303"/>
    </source>
</evidence>
<dbReference type="GO" id="GO:0008381">
    <property type="term" value="F:mechanosensitive monoatomic ion channel activity"/>
    <property type="evidence" value="ECO:0007669"/>
    <property type="project" value="UniProtKB-UniRule"/>
</dbReference>
<evidence type="ECO:0000256" key="2">
    <source>
        <dbReference type="ARBA" id="ARBA00007254"/>
    </source>
</evidence>
<keyword evidence="6 10" id="KW-1133">Transmembrane helix</keyword>
<dbReference type="InterPro" id="IPR001185">
    <property type="entry name" value="MS_channel"/>
</dbReference>
<organism evidence="11 12">
    <name type="scientific">Metabacillus arenae</name>
    <dbReference type="NCBI Taxonomy" id="2771434"/>
    <lineage>
        <taxon>Bacteria</taxon>
        <taxon>Bacillati</taxon>
        <taxon>Bacillota</taxon>
        <taxon>Bacilli</taxon>
        <taxon>Bacillales</taxon>
        <taxon>Bacillaceae</taxon>
        <taxon>Metabacillus</taxon>
    </lineage>
</organism>
<sequence>MWEEFKKFAFKGNVIDLAVAVVIGGAFGKIVTSLVNDIITPLIGLLLGGINFSKLSFTVGAAVIKIGLFIQSTIDFFLIAFSIFLFVRFFNRFKRKEEKQPAAEVKADKKEELLVEIRDLLKKRT</sequence>
<comment type="function">
    <text evidence="10">Channel that opens in response to stretch forces in the membrane lipid bilayer. May participate in the regulation of osmotic pressure changes within the cell.</text>
</comment>
<reference evidence="11" key="1">
    <citation type="submission" date="2020-09" db="EMBL/GenBank/DDBJ databases">
        <title>A novel bacterium of genus Bacillus, isolated from South China Sea.</title>
        <authorList>
            <person name="Huang H."/>
            <person name="Mo K."/>
            <person name="Hu Y."/>
        </authorList>
    </citation>
    <scope>NUCLEOTIDE SEQUENCE</scope>
    <source>
        <strain evidence="11">IB182487</strain>
    </source>
</reference>
<evidence type="ECO:0000256" key="7">
    <source>
        <dbReference type="ARBA" id="ARBA00023065"/>
    </source>
</evidence>
<evidence type="ECO:0000256" key="10">
    <source>
        <dbReference type="HAMAP-Rule" id="MF_00115"/>
    </source>
</evidence>
<dbReference type="InterPro" id="IPR019823">
    <property type="entry name" value="Mechanosensitive_channel_CS"/>
</dbReference>
<feature type="transmembrane region" description="Helical" evidence="10">
    <location>
        <begin position="43"/>
        <end position="64"/>
    </location>
</feature>
<dbReference type="PANTHER" id="PTHR30266:SF2">
    <property type="entry name" value="LARGE-CONDUCTANCE MECHANOSENSITIVE CHANNEL"/>
    <property type="match status" value="1"/>
</dbReference>
<keyword evidence="4 10" id="KW-1003">Cell membrane</keyword>
<evidence type="ECO:0000256" key="3">
    <source>
        <dbReference type="ARBA" id="ARBA00022448"/>
    </source>
</evidence>
<dbReference type="InterPro" id="IPR037673">
    <property type="entry name" value="MSC/AndL"/>
</dbReference>
<dbReference type="HAMAP" id="MF_00115">
    <property type="entry name" value="MscL"/>
    <property type="match status" value="1"/>
</dbReference>
<dbReference type="NCBIfam" id="TIGR00220">
    <property type="entry name" value="mscL"/>
    <property type="match status" value="1"/>
</dbReference>
<dbReference type="PANTHER" id="PTHR30266">
    <property type="entry name" value="MECHANOSENSITIVE CHANNEL MSCL"/>
    <property type="match status" value="1"/>
</dbReference>
<dbReference type="NCBIfam" id="NF010560">
    <property type="entry name" value="PRK13955.1"/>
    <property type="match status" value="1"/>
</dbReference>
<accession>A0A926NLP2</accession>
<dbReference type="SUPFAM" id="SSF81330">
    <property type="entry name" value="Gated mechanosensitive channel"/>
    <property type="match status" value="1"/>
</dbReference>
<keyword evidence="7 10" id="KW-0406">Ion transport</keyword>
<dbReference type="AlphaFoldDB" id="A0A926NLP2"/>
<evidence type="ECO:0000256" key="8">
    <source>
        <dbReference type="ARBA" id="ARBA00023136"/>
    </source>
</evidence>
<dbReference type="Gene3D" id="1.10.1200.120">
    <property type="entry name" value="Large-conductance mechanosensitive channel, MscL, domain 1"/>
    <property type="match status" value="1"/>
</dbReference>
<comment type="subcellular location">
    <subcellularLocation>
        <location evidence="1 10">Cell membrane</location>
        <topology evidence="1 10">Multi-pass membrane protein</topology>
    </subcellularLocation>
</comment>
<keyword evidence="5 10" id="KW-0812">Transmembrane</keyword>
<comment type="subunit">
    <text evidence="10">Homopentamer.</text>
</comment>
<dbReference type="NCBIfam" id="NF001843">
    <property type="entry name" value="PRK00567.1-4"/>
    <property type="match status" value="1"/>
</dbReference>
<keyword evidence="12" id="KW-1185">Reference proteome</keyword>
<evidence type="ECO:0000256" key="5">
    <source>
        <dbReference type="ARBA" id="ARBA00022692"/>
    </source>
</evidence>
<evidence type="ECO:0000256" key="4">
    <source>
        <dbReference type="ARBA" id="ARBA00022475"/>
    </source>
</evidence>
<evidence type="ECO:0000256" key="1">
    <source>
        <dbReference type="ARBA" id="ARBA00004651"/>
    </source>
</evidence>
<dbReference type="EMBL" id="JACXAI010000008">
    <property type="protein sequence ID" value="MBD1380322.1"/>
    <property type="molecule type" value="Genomic_DNA"/>
</dbReference>
<dbReference type="PROSITE" id="PS01327">
    <property type="entry name" value="MSCL"/>
    <property type="match status" value="1"/>
</dbReference>
<name>A0A926NLP2_9BACI</name>
<evidence type="ECO:0000313" key="11">
    <source>
        <dbReference type="EMBL" id="MBD1380322.1"/>
    </source>
</evidence>